<dbReference type="Pfam" id="PF00990">
    <property type="entry name" value="GGDEF"/>
    <property type="match status" value="1"/>
</dbReference>
<accession>A0AAW4WKH0</accession>
<dbReference type="SMART" id="SM00267">
    <property type="entry name" value="GGDEF"/>
    <property type="match status" value="1"/>
</dbReference>
<dbReference type="CDD" id="cd01949">
    <property type="entry name" value="GGDEF"/>
    <property type="match status" value="1"/>
</dbReference>
<reference evidence="2" key="1">
    <citation type="submission" date="2021-10" db="EMBL/GenBank/DDBJ databases">
        <title>Anaerobic single-cell dispensing facilitates the cultivation of human gut bacteria.</title>
        <authorList>
            <person name="Afrizal A."/>
        </authorList>
    </citation>
    <scope>NUCLEOTIDE SEQUENCE</scope>
    <source>
        <strain evidence="2">CLA-AA-H204</strain>
    </source>
</reference>
<evidence type="ECO:0000313" key="3">
    <source>
        <dbReference type="Proteomes" id="UP001198893"/>
    </source>
</evidence>
<sequence length="1109" mass="130073">MIQKYYNSILEQVFAQIGKKEHNIVLAKYSNDFSLKQLEISEQITNNKKVHFAAHEFRAEKLSGAYEPFLDLIFELFDQQKEMTFDEFLDKCNVYSLQRPIIAAYRETGKCIRKESLLYTEVDYERERMHDAIVAMLVEVSKIQPFMLWINRVQFAGMGTIEIVYELLKAEHTENIGIVLGMNEQQRLPEYMLPGWESVTEELDNNVAIFRIGNAGESREQRDEIITAESIEEDIRTLQNLVFFMDFEQALFYLEKVDRRIRFENFTVSDEVKYELWQFYAYVSVYMRDLPKALEISEGILQLAEKKKNRRMRFHAYYIRSVIYMYQSKLQEATECAGVAKSIAIEGGMERGQFEAELVEIQAKMAGWNNIFFCAQNVEVSDAMIEKLMKYNYRNHLAYIYVYAYDNKPEIVAKAYYSESQLIYFSKGIRLATEIGNTQLIYNAYQKNIMLASTNGMYPISLLYSVRTFEALDNKRSVESGRIFSGIGYTLTALRQNDLAKRYFQKAVEILYNLELPEDIAEVYYNMAINCIAAEEFKEANEYLMRCMKIIERLHLNSLRVCNLSKLYGLLALCNQKIGNRFNCEQYLNNCKQFLNYIIEKEKLQNDLGIIHDYARCDDDMFLYHFTRALLEVDSGNDSSAFEDFNCAETHLVRTEGNQFFCYQLFRKDRIRFYGQTGRMELKSNEEAILKQYLEDNTHSLTDEEIKVLEPLEQYLLEEPLHVISTLEMEMQLKQESINRAYKQERRQMDFLSTWQKTIDVTDVSAEVMVENVMRTFLYHFNLDRALYIQYHGRKPKVLYDNTEASLSMKEQKYLKEVFEKTQRGFVVSKISSNYSEHLNVVKLFDEDNVCSLVAIPFFDNGKVTSIMIAYILMKDNWHSSVSRYMLDESDMRIYELLFREVQYALNRLYAYEKLYEMNAALYKSAVTDQLTGILNRKGFYQNIGEIIQKIKKGRMKHEFGIMFIDLDNFKGYNDTFGHDVGDLLLKSMANIFSRVCRDKGFVTRFGGDEFIIFLYTGEKKTLEDTAKAIYKEIKKQDGFRELIAKEIGQPVEIDDKKLLSCSIGIISSNQVKKAEDIDEMIKVADDLLYAVKAESKGTYKFFEEQEQK</sequence>
<dbReference type="PANTHER" id="PTHR46663:SF2">
    <property type="entry name" value="GGDEF DOMAIN-CONTAINING PROTEIN"/>
    <property type="match status" value="1"/>
</dbReference>
<dbReference type="Proteomes" id="UP001198893">
    <property type="component" value="Unassembled WGS sequence"/>
</dbReference>
<gene>
    <name evidence="2" type="ORF">LKD47_13440</name>
</gene>
<dbReference type="PROSITE" id="PS50887">
    <property type="entry name" value="GGDEF"/>
    <property type="match status" value="1"/>
</dbReference>
<comment type="caution">
    <text evidence="2">The sequence shown here is derived from an EMBL/GenBank/DDBJ whole genome shotgun (WGS) entry which is preliminary data.</text>
</comment>
<dbReference type="InterPro" id="IPR029787">
    <property type="entry name" value="Nucleotide_cyclase"/>
</dbReference>
<dbReference type="Gene3D" id="1.25.40.10">
    <property type="entry name" value="Tetratricopeptide repeat domain"/>
    <property type="match status" value="1"/>
</dbReference>
<dbReference type="InterPro" id="IPR043128">
    <property type="entry name" value="Rev_trsase/Diguanyl_cyclase"/>
</dbReference>
<dbReference type="SUPFAM" id="SSF48452">
    <property type="entry name" value="TPR-like"/>
    <property type="match status" value="2"/>
</dbReference>
<protein>
    <submittedName>
        <fullName evidence="2">Diguanylate cyclase</fullName>
    </submittedName>
</protein>
<dbReference type="SUPFAM" id="SSF55073">
    <property type="entry name" value="Nucleotide cyclase"/>
    <property type="match status" value="1"/>
</dbReference>
<evidence type="ECO:0000313" key="2">
    <source>
        <dbReference type="EMBL" id="MCC2243281.1"/>
    </source>
</evidence>
<dbReference type="InterPro" id="IPR011990">
    <property type="entry name" value="TPR-like_helical_dom_sf"/>
</dbReference>
<evidence type="ECO:0000259" key="1">
    <source>
        <dbReference type="PROSITE" id="PS50887"/>
    </source>
</evidence>
<dbReference type="RefSeq" id="WP_227710751.1">
    <property type="nucleotide sequence ID" value="NZ_JAJEQW010000018.1"/>
</dbReference>
<dbReference type="InterPro" id="IPR052163">
    <property type="entry name" value="DGC-Regulatory_Protein"/>
</dbReference>
<organism evidence="2 3">
    <name type="scientific">Roseburia amylophila</name>
    <dbReference type="NCBI Taxonomy" id="2981794"/>
    <lineage>
        <taxon>Bacteria</taxon>
        <taxon>Bacillati</taxon>
        <taxon>Bacillota</taxon>
        <taxon>Clostridia</taxon>
        <taxon>Lachnospirales</taxon>
        <taxon>Lachnospiraceae</taxon>
        <taxon>Roseburia</taxon>
    </lineage>
</organism>
<dbReference type="NCBIfam" id="TIGR00254">
    <property type="entry name" value="GGDEF"/>
    <property type="match status" value="1"/>
</dbReference>
<proteinExistence type="predicted"/>
<feature type="domain" description="GGDEF" evidence="1">
    <location>
        <begin position="958"/>
        <end position="1105"/>
    </location>
</feature>
<dbReference type="EMBL" id="JAJEQW010000018">
    <property type="protein sequence ID" value="MCC2243281.1"/>
    <property type="molecule type" value="Genomic_DNA"/>
</dbReference>
<dbReference type="AlphaFoldDB" id="A0AAW4WKH0"/>
<dbReference type="PANTHER" id="PTHR46663">
    <property type="entry name" value="DIGUANYLATE CYCLASE DGCT-RELATED"/>
    <property type="match status" value="1"/>
</dbReference>
<dbReference type="InterPro" id="IPR000160">
    <property type="entry name" value="GGDEF_dom"/>
</dbReference>
<dbReference type="Gene3D" id="3.30.70.270">
    <property type="match status" value="1"/>
</dbReference>
<name>A0AAW4WKH0_9FIRM</name>